<protein>
    <submittedName>
        <fullName evidence="1">Uncharacterized protein</fullName>
    </submittedName>
</protein>
<accession>A0A3A2Z1C8</accession>
<reference evidence="2" key="1">
    <citation type="submission" date="2017-02" db="EMBL/GenBank/DDBJ databases">
        <authorList>
            <person name="Tafer H."/>
            <person name="Lopandic K."/>
        </authorList>
    </citation>
    <scope>NUCLEOTIDE SEQUENCE [LARGE SCALE GENOMIC DNA]</scope>
    <source>
        <strain evidence="2">CBS 366.77</strain>
    </source>
</reference>
<evidence type="ECO:0000313" key="1">
    <source>
        <dbReference type="EMBL" id="RJE16898.1"/>
    </source>
</evidence>
<comment type="caution">
    <text evidence="1">The sequence shown here is derived from an EMBL/GenBank/DDBJ whole genome shotgun (WGS) entry which is preliminary data.</text>
</comment>
<dbReference type="EMBL" id="MVGC01002242">
    <property type="protein sequence ID" value="RJE16898.1"/>
    <property type="molecule type" value="Genomic_DNA"/>
</dbReference>
<name>A0A3A2Z1C8_9EURO</name>
<dbReference type="OrthoDB" id="10652021at2759"/>
<feature type="non-terminal residue" evidence="1">
    <location>
        <position position="124"/>
    </location>
</feature>
<sequence>MNDGVLCHNAIFRGVNFDHFELDLSHTGSDRKEISLSDGPVGFAEVGSEEDIEERPGQTLNGICDRKDSDAFRIFDVRTRVDSDDIAVLPMKGIRIPPSSALLNLAMRRQQQTTTFVLYIDRFL</sequence>
<evidence type="ECO:0000313" key="2">
    <source>
        <dbReference type="Proteomes" id="UP000266188"/>
    </source>
</evidence>
<proteinExistence type="predicted"/>
<dbReference type="AlphaFoldDB" id="A0A3A2Z1C8"/>
<gene>
    <name evidence="1" type="ORF">PHISCL_10765</name>
</gene>
<dbReference type="Proteomes" id="UP000266188">
    <property type="component" value="Unassembled WGS sequence"/>
</dbReference>
<keyword evidence="2" id="KW-1185">Reference proteome</keyword>
<organism evidence="1 2">
    <name type="scientific">Aspergillus sclerotialis</name>
    <dbReference type="NCBI Taxonomy" id="2070753"/>
    <lineage>
        <taxon>Eukaryota</taxon>
        <taxon>Fungi</taxon>
        <taxon>Dikarya</taxon>
        <taxon>Ascomycota</taxon>
        <taxon>Pezizomycotina</taxon>
        <taxon>Eurotiomycetes</taxon>
        <taxon>Eurotiomycetidae</taxon>
        <taxon>Eurotiales</taxon>
        <taxon>Aspergillaceae</taxon>
        <taxon>Aspergillus</taxon>
        <taxon>Aspergillus subgen. Polypaecilum</taxon>
    </lineage>
</organism>